<protein>
    <submittedName>
        <fullName evidence="1">Uncharacterized protein</fullName>
    </submittedName>
</protein>
<evidence type="ECO:0000313" key="1">
    <source>
        <dbReference type="EMBL" id="KAG2204653.1"/>
    </source>
</evidence>
<proteinExistence type="predicted"/>
<dbReference type="Proteomes" id="UP000603453">
    <property type="component" value="Unassembled WGS sequence"/>
</dbReference>
<evidence type="ECO:0000313" key="2">
    <source>
        <dbReference type="Proteomes" id="UP000603453"/>
    </source>
</evidence>
<reference evidence="1" key="1">
    <citation type="submission" date="2020-12" db="EMBL/GenBank/DDBJ databases">
        <title>Metabolic potential, ecology and presence of endohyphal bacteria is reflected in genomic diversity of Mucoromycotina.</title>
        <authorList>
            <person name="Muszewska A."/>
            <person name="Okrasinska A."/>
            <person name="Steczkiewicz K."/>
            <person name="Drgas O."/>
            <person name="Orlowska M."/>
            <person name="Perlinska-Lenart U."/>
            <person name="Aleksandrzak-Piekarczyk T."/>
            <person name="Szatraj K."/>
            <person name="Zielenkiewicz U."/>
            <person name="Pilsyk S."/>
            <person name="Malc E."/>
            <person name="Mieczkowski P."/>
            <person name="Kruszewska J.S."/>
            <person name="Biernat P."/>
            <person name="Pawlowska J."/>
        </authorList>
    </citation>
    <scope>NUCLEOTIDE SEQUENCE</scope>
    <source>
        <strain evidence="1">WA0000017839</strain>
    </source>
</reference>
<dbReference type="EMBL" id="JAEPRD010000042">
    <property type="protein sequence ID" value="KAG2204653.1"/>
    <property type="molecule type" value="Genomic_DNA"/>
</dbReference>
<gene>
    <name evidence="1" type="ORF">INT47_011948</name>
</gene>
<accession>A0A8H7V5Z9</accession>
<organism evidence="1 2">
    <name type="scientific">Mucor saturninus</name>
    <dbReference type="NCBI Taxonomy" id="64648"/>
    <lineage>
        <taxon>Eukaryota</taxon>
        <taxon>Fungi</taxon>
        <taxon>Fungi incertae sedis</taxon>
        <taxon>Mucoromycota</taxon>
        <taxon>Mucoromycotina</taxon>
        <taxon>Mucoromycetes</taxon>
        <taxon>Mucorales</taxon>
        <taxon>Mucorineae</taxon>
        <taxon>Mucoraceae</taxon>
        <taxon>Mucor</taxon>
    </lineage>
</organism>
<dbReference type="OrthoDB" id="2288618at2759"/>
<dbReference type="AlphaFoldDB" id="A0A8H7V5Z9"/>
<name>A0A8H7V5Z9_9FUNG</name>
<sequence>MSGNRTKKHNKFDSWIMVPAALPLAERHALENTAFICTDHLLSAMQMLPAIIEDLLLSEKGVEMFLPGGEAAVVVAPLQFITADNARHSEIASSHGAISMMPCRKCVWELKTPARLDGSDYRCDPRSEKLVADMYARYLASGGDKTLLVNVDTGYKLVGGQVLVNLQSFDTMLDCPIELLHTIMLGVGKALQVPILLNQLICSGEIRSDDGVLLIKTCFENLGKLASLSYISKIKHKSDSYPKYVEFTYNDLRLSVMEHDAYMKQKYPNRRGGFVYNSSKMHIMQHLVADIYRFKSPIFYETEKGEQFNKFIRECLFRTNRHNPSRDAAVVFSKRMMVRHVLTGVIETLSSSESCLRHYVIIPYCKHLETLGVGGEALAVGAAACVGVPVCGGIDFVVSEYFKDLGHEVTFYPGEVELKAMTVQLQSQGITDKRLRYNAYGTILCNSIATEAFGENDKGKTSFDHYKAMFGSLMMLRTLARKYKYASFNNHAIRHWSMFTPFPGLYLMNKEQKVDIIKDFERKSEGVIPLMRFTIILGNHTVSLDETMNYLSVLSKEHDRVLKGTYFGTDDNTHVSLLDFVEPVLVRLNGDKHKSEVTEEGPQSPSS</sequence>
<keyword evidence="2" id="KW-1185">Reference proteome</keyword>
<comment type="caution">
    <text evidence="1">The sequence shown here is derived from an EMBL/GenBank/DDBJ whole genome shotgun (WGS) entry which is preliminary data.</text>
</comment>